<keyword evidence="6 10" id="KW-0472">Membrane</keyword>
<dbReference type="PANTHER" id="PTHR43531">
    <property type="entry name" value="PROTEIN ICFG"/>
    <property type="match status" value="1"/>
</dbReference>
<protein>
    <submittedName>
        <fullName evidence="13">Methyl-accepting chemotaxis protein</fullName>
    </submittedName>
</protein>
<dbReference type="Pfam" id="PF02743">
    <property type="entry name" value="dCache_1"/>
    <property type="match status" value="1"/>
</dbReference>
<evidence type="ECO:0000256" key="8">
    <source>
        <dbReference type="PROSITE-ProRule" id="PRU00284"/>
    </source>
</evidence>
<dbReference type="Pfam" id="PF00015">
    <property type="entry name" value="MCPsignal"/>
    <property type="match status" value="1"/>
</dbReference>
<evidence type="ECO:0000256" key="4">
    <source>
        <dbReference type="ARBA" id="ARBA00022692"/>
    </source>
</evidence>
<organism evidence="13 14">
    <name type="scientific">Massilia aquatica</name>
    <dbReference type="NCBI Taxonomy" id="2609000"/>
    <lineage>
        <taxon>Bacteria</taxon>
        <taxon>Pseudomonadati</taxon>
        <taxon>Pseudomonadota</taxon>
        <taxon>Betaproteobacteria</taxon>
        <taxon>Burkholderiales</taxon>
        <taxon>Oxalobacteraceae</taxon>
        <taxon>Telluria group</taxon>
        <taxon>Massilia</taxon>
    </lineage>
</organism>
<keyword evidence="14" id="KW-1185">Reference proteome</keyword>
<evidence type="ECO:0000256" key="2">
    <source>
        <dbReference type="ARBA" id="ARBA00022475"/>
    </source>
</evidence>
<dbReference type="PROSITE" id="PS50111">
    <property type="entry name" value="CHEMOTAXIS_TRANSDUC_2"/>
    <property type="match status" value="1"/>
</dbReference>
<name>A0ABX0MFC9_9BURK</name>
<keyword evidence="4 10" id="KW-0812">Transmembrane</keyword>
<evidence type="ECO:0000259" key="12">
    <source>
        <dbReference type="PROSITE" id="PS50885"/>
    </source>
</evidence>
<dbReference type="PRINTS" id="PR00260">
    <property type="entry name" value="CHEMTRNSDUCR"/>
</dbReference>
<feature type="domain" description="Methyl-accepting transducer" evidence="11">
    <location>
        <begin position="463"/>
        <end position="692"/>
    </location>
</feature>
<evidence type="ECO:0000256" key="10">
    <source>
        <dbReference type="SAM" id="Phobius"/>
    </source>
</evidence>
<dbReference type="CDD" id="cd11386">
    <property type="entry name" value="MCP_signal"/>
    <property type="match status" value="1"/>
</dbReference>
<proteinExistence type="inferred from homology"/>
<keyword evidence="8" id="KW-0807">Transducer</keyword>
<evidence type="ECO:0000256" key="6">
    <source>
        <dbReference type="ARBA" id="ARBA00023136"/>
    </source>
</evidence>
<dbReference type="Pfam" id="PF00672">
    <property type="entry name" value="HAMP"/>
    <property type="match status" value="1"/>
</dbReference>
<dbReference type="Gene3D" id="1.10.287.950">
    <property type="entry name" value="Methyl-accepting chemotaxis protein"/>
    <property type="match status" value="1"/>
</dbReference>
<dbReference type="InterPro" id="IPR033479">
    <property type="entry name" value="dCache_1"/>
</dbReference>
<keyword evidence="5 10" id="KW-1133">Transmembrane helix</keyword>
<comment type="caution">
    <text evidence="13">The sequence shown here is derived from an EMBL/GenBank/DDBJ whole genome shotgun (WGS) entry which is preliminary data.</text>
</comment>
<evidence type="ECO:0000256" key="1">
    <source>
        <dbReference type="ARBA" id="ARBA00004651"/>
    </source>
</evidence>
<dbReference type="InterPro" id="IPR051310">
    <property type="entry name" value="MCP_chemotaxis"/>
</dbReference>
<dbReference type="EMBL" id="VVIW01000013">
    <property type="protein sequence ID" value="NHZ42616.1"/>
    <property type="molecule type" value="Genomic_DNA"/>
</dbReference>
<sequence>MKSTKGDHDYQQHCLPSVLLIDPDRRAALTEVSYRHNLPERPYWRKGTTFRYPVRWTHLTPAVNSLQRTALNDYFRSSQSRFTLLFSAIFVALLIITLAAIAVFITPELKRAEGQLIGDDVNNIAVKITEQLKQVEAQQRAITQTVALMDSAAIDTLLPGLVDQYGDVNVFGGGIWPVPKKRDPEKEKFSTFYARDAGGKLQVNTHWNSPESLKYFEQPWWQGGAKAPKGQCAWAKAYKDDASPQPRTNCAMAIYKGDELFGVSTVDVTLGFFNRLVADMEAAVHGQILILEHDGKVVSNSSYIKSEIVLKNISDLAATSPFAAQVAKVLPELGDKPRLESSYSSDGSGHTLFLATIPGSPWLLATGLPNHLLSQQSDRILHTLGAVQIPIAIAMLVLIVFGIRMIMRRLAVLKGNIDALSAGDADLTRRLPAGGGMEFDAVSSSVNGFIARLQSMMQQIGMSTQSIALASREIAAGNQDLSARTEAQASSLEETAASMEELTSTVKNNEDNASEANRLAREASSVAAQGGSIVSSVVTTMGAIEQSSRKIVDIISVIDGIAFQTNILALNAAVEAARAGEQGRGFAVVASEVRNLAQRSAAAAKEINALIGESVAGVDKGAALVAEAGTTMQQIVASTDKVASIIGAIMGASAEQNLGIGQVNQAITELDDTTQQNAALVEQAAAAALSLQQQAANLEQIVGGFKV</sequence>
<feature type="coiled-coil region" evidence="9">
    <location>
        <begin position="663"/>
        <end position="701"/>
    </location>
</feature>
<gene>
    <name evidence="13" type="ORF">F1609_20925</name>
</gene>
<feature type="domain" description="HAMP" evidence="12">
    <location>
        <begin position="404"/>
        <end position="458"/>
    </location>
</feature>
<evidence type="ECO:0000256" key="7">
    <source>
        <dbReference type="ARBA" id="ARBA00029447"/>
    </source>
</evidence>
<evidence type="ECO:0000313" key="13">
    <source>
        <dbReference type="EMBL" id="NHZ42616.1"/>
    </source>
</evidence>
<feature type="coiled-coil region" evidence="9">
    <location>
        <begin position="482"/>
        <end position="519"/>
    </location>
</feature>
<keyword evidence="2" id="KW-1003">Cell membrane</keyword>
<feature type="transmembrane region" description="Helical" evidence="10">
    <location>
        <begin position="82"/>
        <end position="105"/>
    </location>
</feature>
<dbReference type="Gene3D" id="3.30.450.20">
    <property type="entry name" value="PAS domain"/>
    <property type="match status" value="1"/>
</dbReference>
<dbReference type="InterPro" id="IPR004089">
    <property type="entry name" value="MCPsignal_dom"/>
</dbReference>
<keyword evidence="3" id="KW-0488">Methylation</keyword>
<dbReference type="Proteomes" id="UP000819052">
    <property type="component" value="Unassembled WGS sequence"/>
</dbReference>
<dbReference type="PANTHER" id="PTHR43531:SF14">
    <property type="entry name" value="METHYL-ACCEPTING CHEMOTAXIS PROTEIN I-RELATED"/>
    <property type="match status" value="1"/>
</dbReference>
<reference evidence="13 14" key="1">
    <citation type="submission" date="2019-09" db="EMBL/GenBank/DDBJ databases">
        <title>Taxonomy of Antarctic Massilia spp.: description of Massilia rubra sp. nov., Massilia aquatica sp. nov., Massilia mucilaginosa sp. nov., Massilia frigida sp. nov. isolated from streams, lakes and regoliths.</title>
        <authorList>
            <person name="Holochova P."/>
            <person name="Sedlacek I."/>
            <person name="Kralova S."/>
            <person name="Maslanova I."/>
            <person name="Busse H.-J."/>
            <person name="Stankova E."/>
            <person name="Vrbovska V."/>
            <person name="Kovarovic V."/>
            <person name="Bartak M."/>
            <person name="Svec P."/>
            <person name="Pantucek R."/>
        </authorList>
    </citation>
    <scope>NUCLEOTIDE SEQUENCE [LARGE SCALE GENOMIC DNA]</scope>
    <source>
        <strain evidence="13 14">CCM 8693</strain>
    </source>
</reference>
<comment type="similarity">
    <text evidence="7">Belongs to the methyl-accepting chemotaxis (MCP) protein family.</text>
</comment>
<dbReference type="SMART" id="SM00283">
    <property type="entry name" value="MA"/>
    <property type="match status" value="1"/>
</dbReference>
<evidence type="ECO:0000313" key="14">
    <source>
        <dbReference type="Proteomes" id="UP000819052"/>
    </source>
</evidence>
<accession>A0ABX0MFC9</accession>
<evidence type="ECO:0000256" key="9">
    <source>
        <dbReference type="SAM" id="Coils"/>
    </source>
</evidence>
<keyword evidence="9" id="KW-0175">Coiled coil</keyword>
<dbReference type="InterPro" id="IPR003660">
    <property type="entry name" value="HAMP_dom"/>
</dbReference>
<comment type="subcellular location">
    <subcellularLocation>
        <location evidence="1">Cell membrane</location>
        <topology evidence="1">Multi-pass membrane protein</topology>
    </subcellularLocation>
</comment>
<feature type="transmembrane region" description="Helical" evidence="10">
    <location>
        <begin position="380"/>
        <end position="403"/>
    </location>
</feature>
<dbReference type="SUPFAM" id="SSF58104">
    <property type="entry name" value="Methyl-accepting chemotaxis protein (MCP) signaling domain"/>
    <property type="match status" value="1"/>
</dbReference>
<evidence type="ECO:0000256" key="3">
    <source>
        <dbReference type="ARBA" id="ARBA00022481"/>
    </source>
</evidence>
<evidence type="ECO:0000256" key="5">
    <source>
        <dbReference type="ARBA" id="ARBA00022989"/>
    </source>
</evidence>
<dbReference type="PROSITE" id="PS50885">
    <property type="entry name" value="HAMP"/>
    <property type="match status" value="1"/>
</dbReference>
<dbReference type="InterPro" id="IPR004090">
    <property type="entry name" value="Chemotax_Me-accpt_rcpt"/>
</dbReference>
<evidence type="ECO:0000259" key="11">
    <source>
        <dbReference type="PROSITE" id="PS50111"/>
    </source>
</evidence>
<dbReference type="SMART" id="SM00304">
    <property type="entry name" value="HAMP"/>
    <property type="match status" value="1"/>
</dbReference>